<keyword evidence="2 5" id="KW-0812">Transmembrane</keyword>
<evidence type="ECO:0000256" key="5">
    <source>
        <dbReference type="SAM" id="Phobius"/>
    </source>
</evidence>
<evidence type="ECO:0000256" key="4">
    <source>
        <dbReference type="ARBA" id="ARBA00023136"/>
    </source>
</evidence>
<evidence type="ECO:0000313" key="8">
    <source>
        <dbReference type="Proteomes" id="UP000630615"/>
    </source>
</evidence>
<keyword evidence="8" id="KW-1185">Reference proteome</keyword>
<evidence type="ECO:0000313" key="7">
    <source>
        <dbReference type="EMBL" id="GGC76694.1"/>
    </source>
</evidence>
<gene>
    <name evidence="7" type="ORF">GCM10011573_02870</name>
</gene>
<dbReference type="InterPro" id="IPR013525">
    <property type="entry name" value="ABC2_TM"/>
</dbReference>
<proteinExistence type="predicted"/>
<feature type="transmembrane region" description="Helical" evidence="5">
    <location>
        <begin position="98"/>
        <end position="122"/>
    </location>
</feature>
<evidence type="ECO:0000259" key="6">
    <source>
        <dbReference type="Pfam" id="PF12698"/>
    </source>
</evidence>
<keyword evidence="3 5" id="KW-1133">Transmembrane helix</keyword>
<reference evidence="8" key="1">
    <citation type="journal article" date="2019" name="Int. J. Syst. Evol. Microbiol.">
        <title>The Global Catalogue of Microorganisms (GCM) 10K type strain sequencing project: providing services to taxonomists for standard genome sequencing and annotation.</title>
        <authorList>
            <consortium name="The Broad Institute Genomics Platform"/>
            <consortium name="The Broad Institute Genome Sequencing Center for Infectious Disease"/>
            <person name="Wu L."/>
            <person name="Ma J."/>
        </authorList>
    </citation>
    <scope>NUCLEOTIDE SEQUENCE [LARGE SCALE GENOMIC DNA]</scope>
    <source>
        <strain evidence="8">CGMCC 1.15942</strain>
    </source>
</reference>
<feature type="transmembrane region" description="Helical" evidence="5">
    <location>
        <begin position="128"/>
        <end position="152"/>
    </location>
</feature>
<feature type="transmembrane region" description="Helical" evidence="5">
    <location>
        <begin position="159"/>
        <end position="179"/>
    </location>
</feature>
<dbReference type="Pfam" id="PF12698">
    <property type="entry name" value="ABC2_membrane_3"/>
    <property type="match status" value="1"/>
</dbReference>
<sequence length="240" mass="27088">MVRSIRKVMIISKVKLINIITSPQLLSSLLLAIGFCFILDRYAPAEQLETMPLFIITTGLTFSMGMSGIMMSALPLSSDKESNMLRVLMVGSVSPFQYILGSIIPSFFLIGLTNAVIGFFWLPDRISILPFLIITSLGTFISLLIGLVIGFYSSNQMVASSMCIPTIFIFALIPILKIISEDFEKYSKYLYTSQVINYLQNLFEEKNKPLTSDIYIVISSTLILILLICYYGYRKNRFDR</sequence>
<dbReference type="RefSeq" id="WP_088271606.1">
    <property type="nucleotide sequence ID" value="NZ_BMKI01000001.1"/>
</dbReference>
<comment type="caution">
    <text evidence="7">The sequence shown here is derived from an EMBL/GenBank/DDBJ whole genome shotgun (WGS) entry which is preliminary data.</text>
</comment>
<feature type="domain" description="ABC-2 type transporter transmembrane" evidence="6">
    <location>
        <begin position="54"/>
        <end position="227"/>
    </location>
</feature>
<dbReference type="EMBL" id="BMKI01000001">
    <property type="protein sequence ID" value="GGC76694.1"/>
    <property type="molecule type" value="Genomic_DNA"/>
</dbReference>
<dbReference type="Proteomes" id="UP000630615">
    <property type="component" value="Unassembled WGS sequence"/>
</dbReference>
<accession>A0ABQ1NGV2</accession>
<name>A0ABQ1NGV2_9ENTE</name>
<evidence type="ECO:0000256" key="1">
    <source>
        <dbReference type="ARBA" id="ARBA00004141"/>
    </source>
</evidence>
<protein>
    <recommendedName>
        <fullName evidence="6">ABC-2 type transporter transmembrane domain-containing protein</fullName>
    </recommendedName>
</protein>
<organism evidence="7 8">
    <name type="scientific">Enterococcus wangshanyuanii</name>
    <dbReference type="NCBI Taxonomy" id="2005703"/>
    <lineage>
        <taxon>Bacteria</taxon>
        <taxon>Bacillati</taxon>
        <taxon>Bacillota</taxon>
        <taxon>Bacilli</taxon>
        <taxon>Lactobacillales</taxon>
        <taxon>Enterococcaceae</taxon>
        <taxon>Enterococcus</taxon>
    </lineage>
</organism>
<keyword evidence="4 5" id="KW-0472">Membrane</keyword>
<evidence type="ECO:0000256" key="2">
    <source>
        <dbReference type="ARBA" id="ARBA00022692"/>
    </source>
</evidence>
<comment type="subcellular location">
    <subcellularLocation>
        <location evidence="1">Membrane</location>
        <topology evidence="1">Multi-pass membrane protein</topology>
    </subcellularLocation>
</comment>
<evidence type="ECO:0000256" key="3">
    <source>
        <dbReference type="ARBA" id="ARBA00022989"/>
    </source>
</evidence>
<feature type="transmembrane region" description="Helical" evidence="5">
    <location>
        <begin position="55"/>
        <end position="77"/>
    </location>
</feature>
<feature type="transmembrane region" description="Helical" evidence="5">
    <location>
        <begin position="214"/>
        <end position="233"/>
    </location>
</feature>